<gene>
    <name evidence="13" type="ORF">OJ997_08525</name>
</gene>
<keyword evidence="8" id="KW-0547">Nucleotide-binding</keyword>
<dbReference type="GO" id="GO:0000166">
    <property type="term" value="F:nucleotide binding"/>
    <property type="evidence" value="ECO:0007669"/>
    <property type="project" value="UniProtKB-KW"/>
</dbReference>
<evidence type="ECO:0000256" key="3">
    <source>
        <dbReference type="ARBA" id="ARBA00022555"/>
    </source>
</evidence>
<dbReference type="SMART" id="SM00471">
    <property type="entry name" value="HDc"/>
    <property type="match status" value="1"/>
</dbReference>
<dbReference type="NCBIfam" id="TIGR00277">
    <property type="entry name" value="HDIG"/>
    <property type="match status" value="1"/>
</dbReference>
<keyword evidence="14" id="KW-1185">Reference proteome</keyword>
<dbReference type="Pfam" id="PF01743">
    <property type="entry name" value="PolyA_pol"/>
    <property type="match status" value="2"/>
</dbReference>
<keyword evidence="4 11" id="KW-0808">Transferase</keyword>
<dbReference type="InterPro" id="IPR003607">
    <property type="entry name" value="HD/PDEase_dom"/>
</dbReference>
<dbReference type="PANTHER" id="PTHR47545:SF2">
    <property type="entry name" value="CC-ADDING TRNA NUCLEOTIDYLTRANSFERASE"/>
    <property type="match status" value="1"/>
</dbReference>
<evidence type="ECO:0000256" key="2">
    <source>
        <dbReference type="ARBA" id="ARBA00007265"/>
    </source>
</evidence>
<name>A0A9X3N624_9ACTN</name>
<keyword evidence="7" id="KW-0479">Metal-binding</keyword>
<evidence type="ECO:0000256" key="1">
    <source>
        <dbReference type="ARBA" id="ARBA00001946"/>
    </source>
</evidence>
<keyword evidence="9" id="KW-0460">Magnesium</keyword>
<evidence type="ECO:0000259" key="12">
    <source>
        <dbReference type="PROSITE" id="PS51831"/>
    </source>
</evidence>
<dbReference type="Pfam" id="PF01966">
    <property type="entry name" value="HD"/>
    <property type="match status" value="1"/>
</dbReference>
<protein>
    <submittedName>
        <fullName evidence="13">HD domain-containing protein</fullName>
    </submittedName>
</protein>
<dbReference type="PROSITE" id="PS51831">
    <property type="entry name" value="HD"/>
    <property type="match status" value="1"/>
</dbReference>
<comment type="caution">
    <text evidence="13">The sequence shown here is derived from an EMBL/GenBank/DDBJ whole genome shotgun (WGS) entry which is preliminary data.</text>
</comment>
<dbReference type="GO" id="GO:0008033">
    <property type="term" value="P:tRNA processing"/>
    <property type="evidence" value="ECO:0007669"/>
    <property type="project" value="UniProtKB-KW"/>
</dbReference>
<comment type="cofactor">
    <cofactor evidence="1">
        <name>Mg(2+)</name>
        <dbReference type="ChEBI" id="CHEBI:18420"/>
    </cofactor>
</comment>
<dbReference type="InterPro" id="IPR006675">
    <property type="entry name" value="HDIG_dom"/>
</dbReference>
<dbReference type="InterPro" id="IPR006674">
    <property type="entry name" value="HD_domain"/>
</dbReference>
<evidence type="ECO:0000256" key="4">
    <source>
        <dbReference type="ARBA" id="ARBA00022679"/>
    </source>
</evidence>
<evidence type="ECO:0000256" key="5">
    <source>
        <dbReference type="ARBA" id="ARBA00022694"/>
    </source>
</evidence>
<dbReference type="SUPFAM" id="SSF81301">
    <property type="entry name" value="Nucleotidyltransferase"/>
    <property type="match status" value="1"/>
</dbReference>
<accession>A0A9X3N624</accession>
<dbReference type="InterPro" id="IPR043519">
    <property type="entry name" value="NT_sf"/>
</dbReference>
<feature type="domain" description="HD" evidence="12">
    <location>
        <begin position="229"/>
        <end position="380"/>
    </location>
</feature>
<dbReference type="PANTHER" id="PTHR47545">
    <property type="entry name" value="MULTIFUNCTIONAL CCA PROTEIN"/>
    <property type="match status" value="1"/>
</dbReference>
<dbReference type="RefSeq" id="WP_270024646.1">
    <property type="nucleotide sequence ID" value="NZ_JAPDDP010000011.1"/>
</dbReference>
<dbReference type="InterPro" id="IPR032828">
    <property type="entry name" value="PolyA_RNA-bd"/>
</dbReference>
<dbReference type="GO" id="GO:0000049">
    <property type="term" value="F:tRNA binding"/>
    <property type="evidence" value="ECO:0007669"/>
    <property type="project" value="UniProtKB-KW"/>
</dbReference>
<keyword evidence="5" id="KW-0819">tRNA processing</keyword>
<dbReference type="AlphaFoldDB" id="A0A9X3N624"/>
<dbReference type="EMBL" id="JAPDDP010000011">
    <property type="protein sequence ID" value="MDA0180338.1"/>
    <property type="molecule type" value="Genomic_DNA"/>
</dbReference>
<dbReference type="Gene3D" id="1.10.3090.10">
    <property type="entry name" value="cca-adding enzyme, domain 2"/>
    <property type="match status" value="1"/>
</dbReference>
<dbReference type="Pfam" id="PF12627">
    <property type="entry name" value="PolyA_pol_RNAbd"/>
    <property type="match status" value="1"/>
</dbReference>
<evidence type="ECO:0000256" key="6">
    <source>
        <dbReference type="ARBA" id="ARBA00022695"/>
    </source>
</evidence>
<evidence type="ECO:0000313" key="13">
    <source>
        <dbReference type="EMBL" id="MDA0180338.1"/>
    </source>
</evidence>
<evidence type="ECO:0000256" key="11">
    <source>
        <dbReference type="RuleBase" id="RU003953"/>
    </source>
</evidence>
<dbReference type="GO" id="GO:0046872">
    <property type="term" value="F:metal ion binding"/>
    <property type="evidence" value="ECO:0007669"/>
    <property type="project" value="UniProtKB-KW"/>
</dbReference>
<comment type="similarity">
    <text evidence="2 11">Belongs to the tRNA nucleotidyltransferase/poly(A) polymerase family.</text>
</comment>
<dbReference type="Gene3D" id="3.30.460.10">
    <property type="entry name" value="Beta Polymerase, domain 2"/>
    <property type="match status" value="1"/>
</dbReference>
<proteinExistence type="inferred from homology"/>
<dbReference type="Proteomes" id="UP001147653">
    <property type="component" value="Unassembled WGS sequence"/>
</dbReference>
<evidence type="ECO:0000256" key="7">
    <source>
        <dbReference type="ARBA" id="ARBA00022723"/>
    </source>
</evidence>
<keyword evidence="3" id="KW-0820">tRNA-binding</keyword>
<reference evidence="13" key="1">
    <citation type="submission" date="2022-10" db="EMBL/GenBank/DDBJ databases">
        <title>The WGS of Solirubrobacter phytolaccae KCTC 29190.</title>
        <authorList>
            <person name="Jiang Z."/>
        </authorList>
    </citation>
    <scope>NUCLEOTIDE SEQUENCE</scope>
    <source>
        <strain evidence="13">KCTC 29190</strain>
    </source>
</reference>
<keyword evidence="6" id="KW-0548">Nucleotidyltransferase</keyword>
<evidence type="ECO:0000313" key="14">
    <source>
        <dbReference type="Proteomes" id="UP001147653"/>
    </source>
</evidence>
<organism evidence="13 14">
    <name type="scientific">Solirubrobacter phytolaccae</name>
    <dbReference type="NCBI Taxonomy" id="1404360"/>
    <lineage>
        <taxon>Bacteria</taxon>
        <taxon>Bacillati</taxon>
        <taxon>Actinomycetota</taxon>
        <taxon>Thermoleophilia</taxon>
        <taxon>Solirubrobacterales</taxon>
        <taxon>Solirubrobacteraceae</taxon>
        <taxon>Solirubrobacter</taxon>
    </lineage>
</organism>
<evidence type="ECO:0000256" key="10">
    <source>
        <dbReference type="ARBA" id="ARBA00022884"/>
    </source>
</evidence>
<keyword evidence="10 11" id="KW-0694">RNA-binding</keyword>
<dbReference type="CDD" id="cd00077">
    <property type="entry name" value="HDc"/>
    <property type="match status" value="1"/>
</dbReference>
<dbReference type="SUPFAM" id="SSF81891">
    <property type="entry name" value="Poly A polymerase C-terminal region-like"/>
    <property type="match status" value="1"/>
</dbReference>
<evidence type="ECO:0000256" key="8">
    <source>
        <dbReference type="ARBA" id="ARBA00022741"/>
    </source>
</evidence>
<sequence>MSEALEIARAALAGETAWLVGGAVRDRLIGRDTDDVDLAIPGDPKRAAKAIAKASGATAFQLSGAFGAWRVVAPGHAWHVDLVTLLDDDILADLAKRDFTINAMAEPLGGGALVDPHGGREDLARRVVRMVSERALEEDPLRSLRAVRIAVELELEIDGETGLAAARHAAGVARVAWERVFAELKRVVSAEAVRRGLTIMETYGLTEIVLPELTALRGIEQSRFHHADVYNHTLEVLDCVALLQRDPVAAGLDAGVAALLAQPLSDELTRGDALRWAALLHDAAKPATRGFHGGRVTFMGHDAAGAQLARDVLGRLKASTKLRDYVAAVTLHHLDAGFLVHERPLDRRTVWRYLRATQPYSADTTIFTVADRLATRGDNAEPAIEAHLEVARELLAAAREEDTAGPTSPLVRGDELIREAGVPAGRQLGTILAQLEEDRYAGAIATREEAIARAQELAR</sequence>
<evidence type="ECO:0000256" key="9">
    <source>
        <dbReference type="ARBA" id="ARBA00022842"/>
    </source>
</evidence>
<dbReference type="InterPro" id="IPR002646">
    <property type="entry name" value="PolA_pol_head_dom"/>
</dbReference>
<dbReference type="GO" id="GO:0016779">
    <property type="term" value="F:nucleotidyltransferase activity"/>
    <property type="evidence" value="ECO:0007669"/>
    <property type="project" value="UniProtKB-KW"/>
</dbReference>
<dbReference type="InterPro" id="IPR050124">
    <property type="entry name" value="tRNA_CCA-adding_enzyme"/>
</dbReference>